<dbReference type="PANTHER" id="PTHR43214">
    <property type="entry name" value="TWO-COMPONENT RESPONSE REGULATOR"/>
    <property type="match status" value="1"/>
</dbReference>
<dbReference type="Proteomes" id="UP000569914">
    <property type="component" value="Unassembled WGS sequence"/>
</dbReference>
<dbReference type="PANTHER" id="PTHR43214:SF24">
    <property type="entry name" value="TRANSCRIPTIONAL REGULATORY PROTEIN NARL-RELATED"/>
    <property type="match status" value="1"/>
</dbReference>
<evidence type="ECO:0000313" key="8">
    <source>
        <dbReference type="Proteomes" id="UP000569914"/>
    </source>
</evidence>
<accession>A0A7Y9LAI3</accession>
<feature type="modified residue" description="4-aspartylphosphate" evidence="5">
    <location>
        <position position="52"/>
    </location>
</feature>
<dbReference type="PROSITE" id="PS50110">
    <property type="entry name" value="RESPONSE_REGULATORY"/>
    <property type="match status" value="1"/>
</dbReference>
<dbReference type="GO" id="GO:0003677">
    <property type="term" value="F:DNA binding"/>
    <property type="evidence" value="ECO:0007669"/>
    <property type="project" value="UniProtKB-KW"/>
</dbReference>
<keyword evidence="8" id="KW-1185">Reference proteome</keyword>
<dbReference type="AlphaFoldDB" id="A0A7Y9LAI3"/>
<organism evidence="7 8">
    <name type="scientific">Microlunatus parietis</name>
    <dbReference type="NCBI Taxonomy" id="682979"/>
    <lineage>
        <taxon>Bacteria</taxon>
        <taxon>Bacillati</taxon>
        <taxon>Actinomycetota</taxon>
        <taxon>Actinomycetes</taxon>
        <taxon>Propionibacteriales</taxon>
        <taxon>Propionibacteriaceae</taxon>
        <taxon>Microlunatus</taxon>
    </lineage>
</organism>
<dbReference type="InterPro" id="IPR058245">
    <property type="entry name" value="NreC/VraR/RcsB-like_REC"/>
</dbReference>
<evidence type="ECO:0000256" key="2">
    <source>
        <dbReference type="ARBA" id="ARBA00023015"/>
    </source>
</evidence>
<protein>
    <submittedName>
        <fullName evidence="7">DNA-binding NarL/FixJ family response regulator</fullName>
    </submittedName>
</protein>
<dbReference type="InterPro" id="IPR000792">
    <property type="entry name" value="Tscrpt_reg_LuxR_C"/>
</dbReference>
<keyword evidence="1 5" id="KW-0597">Phosphoprotein</keyword>
<dbReference type="RefSeq" id="WP_179748835.1">
    <property type="nucleotide sequence ID" value="NZ_JACCBU010000001.1"/>
</dbReference>
<evidence type="ECO:0000256" key="4">
    <source>
        <dbReference type="ARBA" id="ARBA00023163"/>
    </source>
</evidence>
<dbReference type="GO" id="GO:0000160">
    <property type="term" value="P:phosphorelay signal transduction system"/>
    <property type="evidence" value="ECO:0007669"/>
    <property type="project" value="InterPro"/>
</dbReference>
<dbReference type="InterPro" id="IPR016032">
    <property type="entry name" value="Sig_transdc_resp-reg_C-effctor"/>
</dbReference>
<dbReference type="SUPFAM" id="SSF52172">
    <property type="entry name" value="CheY-like"/>
    <property type="match status" value="1"/>
</dbReference>
<dbReference type="CDD" id="cd17535">
    <property type="entry name" value="REC_NarL-like"/>
    <property type="match status" value="1"/>
</dbReference>
<keyword evidence="4" id="KW-0804">Transcription</keyword>
<dbReference type="GO" id="GO:0006355">
    <property type="term" value="P:regulation of DNA-templated transcription"/>
    <property type="evidence" value="ECO:0007669"/>
    <property type="project" value="InterPro"/>
</dbReference>
<dbReference type="EMBL" id="JACCBU010000001">
    <property type="protein sequence ID" value="NYE69823.1"/>
    <property type="molecule type" value="Genomic_DNA"/>
</dbReference>
<dbReference type="InterPro" id="IPR039420">
    <property type="entry name" value="WalR-like"/>
</dbReference>
<comment type="caution">
    <text evidence="7">The sequence shown here is derived from an EMBL/GenBank/DDBJ whole genome shotgun (WGS) entry which is preliminary data.</text>
</comment>
<feature type="domain" description="Response regulatory" evidence="6">
    <location>
        <begin position="2"/>
        <end position="122"/>
    </location>
</feature>
<evidence type="ECO:0000256" key="3">
    <source>
        <dbReference type="ARBA" id="ARBA00023125"/>
    </source>
</evidence>
<evidence type="ECO:0000256" key="1">
    <source>
        <dbReference type="ARBA" id="ARBA00022553"/>
    </source>
</evidence>
<dbReference type="SMART" id="SM00421">
    <property type="entry name" value="HTH_LUXR"/>
    <property type="match status" value="1"/>
</dbReference>
<sequence length="217" mass="23669">MRLIIGEDEGLLREGLSRLLTDEGYDVVATASTATELVAHTLMLRPRLVITDIRMPPGNARDGIEAALSLRASMPDLAVLVLSQHVDSAGATELLTAGARGVGYLLKQRLIDVDPFLQAVQEVLDGGTVIDSTVVDTMMKRSRPDNEIDRLSPRRRETLALMAEGMSNSRIAAKLVVTDHAVARNISAIFDTLGLPPSPDDHRRVLAVLKYLDRQVR</sequence>
<proteinExistence type="predicted"/>
<reference evidence="7 8" key="1">
    <citation type="submission" date="2020-07" db="EMBL/GenBank/DDBJ databases">
        <title>Sequencing the genomes of 1000 actinobacteria strains.</title>
        <authorList>
            <person name="Klenk H.-P."/>
        </authorList>
    </citation>
    <scope>NUCLEOTIDE SEQUENCE [LARGE SCALE GENOMIC DNA]</scope>
    <source>
        <strain evidence="7 8">DSM 22083</strain>
    </source>
</reference>
<name>A0A7Y9LAI3_9ACTN</name>
<dbReference type="Pfam" id="PF00072">
    <property type="entry name" value="Response_reg"/>
    <property type="match status" value="1"/>
</dbReference>
<dbReference type="InterPro" id="IPR001789">
    <property type="entry name" value="Sig_transdc_resp-reg_receiver"/>
</dbReference>
<dbReference type="Gene3D" id="3.40.50.2300">
    <property type="match status" value="1"/>
</dbReference>
<evidence type="ECO:0000256" key="5">
    <source>
        <dbReference type="PROSITE-ProRule" id="PRU00169"/>
    </source>
</evidence>
<dbReference type="SUPFAM" id="SSF46894">
    <property type="entry name" value="C-terminal effector domain of the bipartite response regulators"/>
    <property type="match status" value="1"/>
</dbReference>
<keyword evidence="2" id="KW-0805">Transcription regulation</keyword>
<dbReference type="Pfam" id="PF00196">
    <property type="entry name" value="GerE"/>
    <property type="match status" value="1"/>
</dbReference>
<dbReference type="SMART" id="SM00448">
    <property type="entry name" value="REC"/>
    <property type="match status" value="1"/>
</dbReference>
<dbReference type="InterPro" id="IPR011006">
    <property type="entry name" value="CheY-like_superfamily"/>
</dbReference>
<keyword evidence="3 7" id="KW-0238">DNA-binding</keyword>
<evidence type="ECO:0000313" key="7">
    <source>
        <dbReference type="EMBL" id="NYE69823.1"/>
    </source>
</evidence>
<evidence type="ECO:0000259" key="6">
    <source>
        <dbReference type="PROSITE" id="PS50110"/>
    </source>
</evidence>
<gene>
    <name evidence="7" type="ORF">BKA15_001152</name>
</gene>